<proteinExistence type="predicted"/>
<accession>A0A6J6MQ92</accession>
<evidence type="ECO:0000313" key="3">
    <source>
        <dbReference type="EMBL" id="CAB4675906.1"/>
    </source>
</evidence>
<gene>
    <name evidence="3" type="ORF">UFOPK2355_00353</name>
    <name evidence="2" type="ORF">UFOPK4028_00667</name>
</gene>
<evidence type="ECO:0000313" key="2">
    <source>
        <dbReference type="EMBL" id="CAB4337807.1"/>
    </source>
</evidence>
<feature type="compositionally biased region" description="Low complexity" evidence="1">
    <location>
        <begin position="7"/>
        <end position="23"/>
    </location>
</feature>
<organism evidence="3">
    <name type="scientific">freshwater metagenome</name>
    <dbReference type="NCBI Taxonomy" id="449393"/>
    <lineage>
        <taxon>unclassified sequences</taxon>
        <taxon>metagenomes</taxon>
        <taxon>ecological metagenomes</taxon>
    </lineage>
</organism>
<sequence length="72" mass="7349">MAPLNESIASSSPGITSTSTPKIPLTPSVNKLRFVASRVADVAQNLILSTPLLAITSLNISTASSVRLIASG</sequence>
<reference evidence="3" key="1">
    <citation type="submission" date="2020-05" db="EMBL/GenBank/DDBJ databases">
        <authorList>
            <person name="Chiriac C."/>
            <person name="Salcher M."/>
            <person name="Ghai R."/>
            <person name="Kavagutti S V."/>
        </authorList>
    </citation>
    <scope>NUCLEOTIDE SEQUENCE</scope>
</reference>
<name>A0A6J6MQ92_9ZZZZ</name>
<feature type="region of interest" description="Disordered" evidence="1">
    <location>
        <begin position="1"/>
        <end position="24"/>
    </location>
</feature>
<protein>
    <submittedName>
        <fullName evidence="3">Unannotated protein</fullName>
    </submittedName>
</protein>
<dbReference type="AlphaFoldDB" id="A0A6J6MQ92"/>
<evidence type="ECO:0000256" key="1">
    <source>
        <dbReference type="SAM" id="MobiDB-lite"/>
    </source>
</evidence>
<dbReference type="EMBL" id="CAESAC010000093">
    <property type="protein sequence ID" value="CAB4337807.1"/>
    <property type="molecule type" value="Genomic_DNA"/>
</dbReference>
<dbReference type="EMBL" id="CAEZXF010000067">
    <property type="protein sequence ID" value="CAB4675906.1"/>
    <property type="molecule type" value="Genomic_DNA"/>
</dbReference>